<sequence length="38" mass="4286">MTELNNSSPLFTMITAICSKIGDYYKEVVSCKGRWNKG</sequence>
<dbReference type="AlphaFoldDB" id="A0A1I5E6D1"/>
<protein>
    <submittedName>
        <fullName evidence="1">Uncharacterized protein</fullName>
    </submittedName>
</protein>
<keyword evidence="2" id="KW-1185">Reference proteome</keyword>
<dbReference type="STRING" id="1527.SAMN04489757_10836"/>
<evidence type="ECO:0000313" key="2">
    <source>
        <dbReference type="Proteomes" id="UP000198806"/>
    </source>
</evidence>
<dbReference type="Proteomes" id="UP000198806">
    <property type="component" value="Unassembled WGS sequence"/>
</dbReference>
<dbReference type="EMBL" id="FOWD01000008">
    <property type="protein sequence ID" value="SFO06850.1"/>
    <property type="molecule type" value="Genomic_DNA"/>
</dbReference>
<name>A0A1I5E6D1_9FIRM</name>
<evidence type="ECO:0000313" key="1">
    <source>
        <dbReference type="EMBL" id="SFO06850.1"/>
    </source>
</evidence>
<gene>
    <name evidence="1" type="ORF">SAMN04489757_10836</name>
</gene>
<reference evidence="1 2" key="1">
    <citation type="submission" date="2016-10" db="EMBL/GenBank/DDBJ databases">
        <authorList>
            <person name="de Groot N.N."/>
        </authorList>
    </citation>
    <scope>NUCLEOTIDE SEQUENCE [LARGE SCALE GENOMIC DNA]</scope>
    <source>
        <strain evidence="1 2">DSM 1283</strain>
    </source>
</reference>
<organism evidence="1 2">
    <name type="scientific">Anaerocolumna aminovalerica</name>
    <dbReference type="NCBI Taxonomy" id="1527"/>
    <lineage>
        <taxon>Bacteria</taxon>
        <taxon>Bacillati</taxon>
        <taxon>Bacillota</taxon>
        <taxon>Clostridia</taxon>
        <taxon>Lachnospirales</taxon>
        <taxon>Lachnospiraceae</taxon>
        <taxon>Anaerocolumna</taxon>
    </lineage>
</organism>
<accession>A0A1I5E6D1</accession>
<proteinExistence type="predicted"/>